<dbReference type="NCBIfam" id="TIGR01901">
    <property type="entry name" value="adhes_NPXG"/>
    <property type="match status" value="1"/>
</dbReference>
<feature type="region of interest" description="Disordered" evidence="1">
    <location>
        <begin position="1882"/>
        <end position="1911"/>
    </location>
</feature>
<feature type="compositionally biased region" description="Polar residues" evidence="1">
    <location>
        <begin position="1385"/>
        <end position="1399"/>
    </location>
</feature>
<dbReference type="InterPro" id="IPR024973">
    <property type="entry name" value="ESPR"/>
</dbReference>
<feature type="compositionally biased region" description="Low complexity" evidence="1">
    <location>
        <begin position="33"/>
        <end position="44"/>
    </location>
</feature>
<feature type="compositionally biased region" description="Polar residues" evidence="1">
    <location>
        <begin position="2356"/>
        <end position="2376"/>
    </location>
</feature>
<evidence type="ECO:0000313" key="4">
    <source>
        <dbReference type="Proteomes" id="UP001208935"/>
    </source>
</evidence>
<dbReference type="InterPro" id="IPR012334">
    <property type="entry name" value="Pectin_lyas_fold"/>
</dbReference>
<proteinExistence type="predicted"/>
<dbReference type="InterPro" id="IPR008638">
    <property type="entry name" value="FhaB/CdiA-like_TPS"/>
</dbReference>
<dbReference type="Pfam" id="PF13332">
    <property type="entry name" value="Fil_haemagg_2"/>
    <property type="match status" value="2"/>
</dbReference>
<feature type="compositionally biased region" description="Low complexity" evidence="1">
    <location>
        <begin position="1890"/>
        <end position="1899"/>
    </location>
</feature>
<dbReference type="Pfam" id="PF13018">
    <property type="entry name" value="ESPR"/>
    <property type="match status" value="1"/>
</dbReference>
<protein>
    <submittedName>
        <fullName evidence="3">Filamentous hemagglutinin N-terminal domain-containing protein</fullName>
    </submittedName>
</protein>
<dbReference type="InterPro" id="IPR008619">
    <property type="entry name" value="Filamentous_hemagglutn_rpt"/>
</dbReference>
<dbReference type="InterPro" id="IPR025157">
    <property type="entry name" value="Hemagglutinin_rpt"/>
</dbReference>
<feature type="region of interest" description="Disordered" evidence="1">
    <location>
        <begin position="2356"/>
        <end position="2417"/>
    </location>
</feature>
<dbReference type="Pfam" id="PF05594">
    <property type="entry name" value="Fil_haemagg"/>
    <property type="match status" value="12"/>
</dbReference>
<accession>A0ABT3KYC1</accession>
<keyword evidence="4" id="KW-1185">Reference proteome</keyword>
<feature type="region of interest" description="Disordered" evidence="1">
    <location>
        <begin position="24"/>
        <end position="44"/>
    </location>
</feature>
<comment type="caution">
    <text evidence="3">The sequence shown here is derived from an EMBL/GenBank/DDBJ whole genome shotgun (WGS) entry which is preliminary data.</text>
</comment>
<name>A0ABT3KYC1_9BURK</name>
<feature type="region of interest" description="Disordered" evidence="1">
    <location>
        <begin position="1385"/>
        <end position="1414"/>
    </location>
</feature>
<dbReference type="SMART" id="SM00912">
    <property type="entry name" value="Haemagg_act"/>
    <property type="match status" value="1"/>
</dbReference>
<organism evidence="3 4">
    <name type="scientific">Verminephrobacter aporrectodeae subsp. tuberculatae</name>
    <dbReference type="NCBI Taxonomy" id="1110392"/>
    <lineage>
        <taxon>Bacteria</taxon>
        <taxon>Pseudomonadati</taxon>
        <taxon>Pseudomonadota</taxon>
        <taxon>Betaproteobacteria</taxon>
        <taxon>Burkholderiales</taxon>
        <taxon>Comamonadaceae</taxon>
        <taxon>Verminephrobacter</taxon>
    </lineage>
</organism>
<dbReference type="SUPFAM" id="SSF51126">
    <property type="entry name" value="Pectin lyase-like"/>
    <property type="match status" value="1"/>
</dbReference>
<dbReference type="RefSeq" id="WP_265283234.1">
    <property type="nucleotide sequence ID" value="NZ_QZCW01000004.1"/>
</dbReference>
<dbReference type="Pfam" id="PF05860">
    <property type="entry name" value="TPS"/>
    <property type="match status" value="1"/>
</dbReference>
<dbReference type="Proteomes" id="UP001208935">
    <property type="component" value="Unassembled WGS sequence"/>
</dbReference>
<dbReference type="InterPro" id="IPR011050">
    <property type="entry name" value="Pectin_lyase_fold/virulence"/>
</dbReference>
<dbReference type="Gene3D" id="2.160.20.10">
    <property type="entry name" value="Single-stranded right-handed beta-helix, Pectin lyase-like"/>
    <property type="match status" value="1"/>
</dbReference>
<gene>
    <name evidence="3" type="ORF">D5039_20010</name>
</gene>
<dbReference type="EMBL" id="QZCW01000004">
    <property type="protein sequence ID" value="MCW5323342.1"/>
    <property type="molecule type" value="Genomic_DNA"/>
</dbReference>
<evidence type="ECO:0000259" key="2">
    <source>
        <dbReference type="SMART" id="SM00912"/>
    </source>
</evidence>
<evidence type="ECO:0000256" key="1">
    <source>
        <dbReference type="SAM" id="MobiDB-lite"/>
    </source>
</evidence>
<evidence type="ECO:0000313" key="3">
    <source>
        <dbReference type="EMBL" id="MCW5323342.1"/>
    </source>
</evidence>
<feature type="domain" description="Filamentous haemagglutinin FhaB/tRNA nuclease CdiA-like TPS" evidence="2">
    <location>
        <begin position="95"/>
        <end position="215"/>
    </location>
</feature>
<reference evidence="4" key="1">
    <citation type="submission" date="2023-07" db="EMBL/GenBank/DDBJ databases">
        <title>Verminephrobacter genomes.</title>
        <authorList>
            <person name="Lund M.B."/>
        </authorList>
    </citation>
    <scope>NUCLEOTIDE SEQUENCE [LARGE SCALE GENOMIC DNA]</scope>
    <source>
        <strain evidence="4">AtM5-05</strain>
    </source>
</reference>
<sequence length="2920" mass="300357">MNQHRHRIIFNQARGILMAVAETAQGHGGAGGEAPAPAPAHASHGQPHALLATIKPLTFLVWGLLGLVMAPVARAQIIADPNAPGNQRATVLSAPNTVPLVNVQTPSAAGVSRNTYSQFDVQPQGAILNNSRTNVQTQLGGWVQGNPWMAKGSARVILNEVHSSNPSLLRGYVEVAGQRAQVVIANPSGVGCDGCGFINAQRATVTTGTPLMNGGNLEGFRVQRGTVTVTGNGMDAKSTDYTDLIARAVQAHAGIWAKELKVLAGANQVRVDPGTGDSSVGQTMAGTGTAPGFAMDSAQLGGMYAEKITLLATEAGVGVRNAGKLYASAGDVLISADGQLQNAGQITSSAQTRIDTQQGVQNTGTIHARGNAEITTRADIDNRGVLAAQGDTTLNATGARSQITSHSGSVLGAGVRTDGSLGTTGTLSANASQSIAAHGQNLSGGDQRLSAGAIDLSGSQTSAPNLSATASQGDIDFAHATVVVSQTLSAHAHQTLRTDGAQVSAEQIHARAHDLSNVDGQIAQTGQADMALDLPGNLDNTRGRLASNSSDMNIRANTLTNTQGRIEHAGTGTLAIGATALRGAQGTIASNGALDLTAPSAVLDRATTTARQLNIRSTRLSHRGGRMTHTGNDAAHIAASQQLDNTGGTISSHGATTLTVGALKNQGGSIQTAGSEDAHLTITASAGIDNGNAGSISSSGNAAIAAQSIDNTEGKISAGQALTVRTTQAIENTRGTIAATDQLSLSANQINNQAGTIGSVQGGVELTVQGGALNNREGRIEAAQATTISASGITNTDGVISGKTLSANSQNQSFDNTRGKLIATGTQETDTLAIRSGALTNDRGLIQSASTLTVDTHGQTLRNTQSGSSGGIVGQSSVHLRTGDLDNQAGYIGSKAALRIDGAALANTQAGKIVSSAATTIHADSLDNQGGQVQAVGDIDLRLRGSLDNTGSLLRSGQQLRIDAESFRNANTRGDNQGLEGKDLVLRAAHIDNTAGAIRSSNDVTLTSSASLNNAQGLISARNTLTLQDTGATKALAITNTGGTLIADRQLSVHSASLSGDGEAMSLGDLHIQLSQSHVNAGKIVANGNARVEVGATFTNQGTLTAGNTLDVRAADMDNQAGGSISANRVELRATGALDNRGSINARETVLKAQTLNNLGTGKIYGDHVAIGASTVTNTAEDGKAAVIAARNRLDVGADTIHNREHAILFSGADLAIGGGLDSSDRATGQATALNNASATIEAIGSAHISAKTVSNTNQDFHTTIKTSEKNILEYQGTCIAPTEWGDQDCKPAGPTKRYAAGTPGVEIFHDESDHLRTPDNGYEIWLAYNYTRRIREPHIDKTDPGKIISGGAMQITADTVHNDKSQIIAGGSITGAIGKLNNTDAKGQRVTTDTGTETTHSRERHKGRDKSKSLVADYKPADTVEEVSLESVVYRENADSSAGTGPEIARLSTDAVDQTPGAVGQASGSTQGAQRLTPITEVVPAARSNASGPATVVRTGGINTTVPNNSLFALTPNSAAHYLVETDPAFANYQNWLGSDYLLSALSIDPARVQKRLGDGFYEQKLIREQVAQLTGRRFLAGYENDEAQYRALMNSGVSFAKAHHLVPGVALSAAQMAQLTSDIVWLVEKDITLADGSTAKALVPQLYAQVQSGDLQAGGALIAGNNVQLDLTGNLLNSGTIAGRQVVSLSAENIDNLGGRILGQDASLAARTDLNTIGGSITASDSLVATAGRDINVESKTRTQHNAQGSRTHVDRVAGLYVTGSAGTLLASAGRNANLIAAAIQNQGSGDTRITAKNNVHLGTVTQGQSEHIVWNHTTQRSDARQSEVGTQIQAQGNVRLQAGNDLNARAADVTSTHGALTAVAGNDVNLSAGQARAQIDDARQSRSRSSIFSSKTTTRRDTLDQSSAQATTFSGKTTTILADRDITLTGSNAVSDSGTTLVAKNNVRIQAATNTTQESQFKDEKKSGIFSGGGLSVTIGTQQQSTDKKGVSTTAAASTVGSTQGDVIIRAGQSYTQTGSDVLAPQGNIAIDAKRIEVLEARETSRDQTETQFRQSGLTIALSNPVTNAIQTAEQMKSAASKTSDSRMQALALASTALSAKNAMDAVQANPGEAGGINLSISIGSSSSQSNSTQTSNRAAGSTVAAGGNVSMVASGAGQDSNLTIQGSTVRAGNNIQLSADNKVNLLAAKNTTEQHSTNKNSSASIGVSFGTDGFLVTASASRGRGKADGNDVAWTNTHVDAGNQLSIRSGGDTTLQGAVASGKQVIADVGGNLKIESLQDTSQFASTQQSVGGSISVGVGKVGGSLNISKSNAKGDFASVTEQSGIKAGDGGFQINVKGNTDLKGAVITSTDRAAQDGRNSLNTATLTQSDIQNRDNHDASGFSIGVSSSGGGSAGMGSDKGSQSSTTQSGISQAAVTITDNAKQQDLTGKTAAETVATLNRDASTDKNTSAALTRARDGNQLIADVQAQSQITAAFGANAAKQVGHYAGNKARELRSQGNDAEAKKWDEGGEYRVILHTAAGALGGGLQGAAGAAASATAMAEIGKAIDNMDVPAPVKQVLGAVAAAAIGTAAGGEAGAAAAFSTDLNNRQLHPTEIEWIRSNAKRYAKQQGITPEEAEQRLSEQAFWQVQTGTEGNATTEDVQASAFLRQAANQLLPGDPHVPEQNVGYMFYATPDQRTNASMYLASTVAYADFYKKNGLKQPTAEQLTQAAQRDAQIRANLSTATKAALGAAASIALGGLGPTLLQWALSNPIAATQAGTITAETAAAIVSGAVTPTGLLQQVSNPQAARVVYNRLAAAATKNIGSREVVLGRFHAGSANSYEQIAQARGATYYEVAGWNGIEKELGSREKMWEINKSFLDTAIADGKRFVFTSDPEKILNSAPGSFSAREVNHLKNFFIFEQKGDLWHGIKK</sequence>
<feature type="compositionally biased region" description="Low complexity" evidence="1">
    <location>
        <begin position="2401"/>
        <end position="2417"/>
    </location>
</feature>
<dbReference type="InterPro" id="IPR010069">
    <property type="entry name" value="CdiA_FHA1_rpt"/>
</dbReference>
<dbReference type="NCBIfam" id="TIGR01731">
    <property type="entry name" value="fil_hemag_20aa"/>
    <property type="match status" value="20"/>
</dbReference>